<proteinExistence type="predicted"/>
<gene>
    <name evidence="4" type="primary">REELD1</name>
</gene>
<dbReference type="GO" id="GO:0016020">
    <property type="term" value="C:membrane"/>
    <property type="evidence" value="ECO:0007669"/>
    <property type="project" value="TreeGrafter"/>
</dbReference>
<dbReference type="Pfam" id="PF02014">
    <property type="entry name" value="Reeler"/>
    <property type="match status" value="1"/>
</dbReference>
<dbReference type="PANTHER" id="PTHR45828:SF51">
    <property type="entry name" value="REELIN DOMAIN-CONTAINING PROTEIN 1"/>
    <property type="match status" value="1"/>
</dbReference>
<evidence type="ECO:0000313" key="5">
    <source>
        <dbReference type="Proteomes" id="UP000240080"/>
    </source>
</evidence>
<sequence length="526" mass="56881">MRMQAALVGWACTTLCLASCSSAFSHGASTVACEDMQPKHIQAQPQHQDTHHITIHTHRSSYVPGDKIPVTVRSSRDFMGFLLQARRGSDHQIAGTFVLIPPHSKLMTCFQEADAVTHSDKSLKRNLSFVWKAPAQPVGDIKFLLSVVQSYFVYWARIESSVVSQQTHSSAHSDDRMEPRLLMPTLHQRLGDVEGAAPAPRTPITLPQQHTYVFAVALPGAAEEDNLDPVPASIWVTKFPGDAETLSQPSSHTATEGSINEQPSGDSNPTLEPSLEVHRLERLVALKRVSSESFASSLSTHHRTQDDPSFDSLETCLSSDGGEQDKTKASNRTVTQPPLSTVQLTYPQCLWSSETFTGNGVRASNPIPVLQTSGTSGLPAAGDQSEASRASASFLPQSKHKELRAGKGDGEGGVGYPRQTNPRPDIGLEGAQAPLGIQLRTPQLGILLCLSATLGMALAAGLRYLHTQYCHQQTEVSFSEPVSDAVARSDSGETVHVRKIGENSFVLVQAEYNWITPSVGSKKTVL</sequence>
<dbReference type="GeneTree" id="ENSGT00940000163277"/>
<feature type="region of interest" description="Disordered" evidence="1">
    <location>
        <begin position="367"/>
        <end position="419"/>
    </location>
</feature>
<feature type="compositionally biased region" description="Polar residues" evidence="1">
    <location>
        <begin position="385"/>
        <end position="396"/>
    </location>
</feature>
<dbReference type="InterPro" id="IPR002861">
    <property type="entry name" value="Reeler_dom"/>
</dbReference>
<name>A0A2R8ZIK8_PANPA</name>
<feature type="signal peptide" evidence="2">
    <location>
        <begin position="1"/>
        <end position="23"/>
    </location>
</feature>
<organism evidence="4 5">
    <name type="scientific">Pan paniscus</name>
    <name type="common">Pygmy chimpanzee</name>
    <name type="synonym">Bonobo</name>
    <dbReference type="NCBI Taxonomy" id="9597"/>
    <lineage>
        <taxon>Eukaryota</taxon>
        <taxon>Metazoa</taxon>
        <taxon>Chordata</taxon>
        <taxon>Craniata</taxon>
        <taxon>Vertebrata</taxon>
        <taxon>Euteleostomi</taxon>
        <taxon>Mammalia</taxon>
        <taxon>Eutheria</taxon>
        <taxon>Euarchontoglires</taxon>
        <taxon>Primates</taxon>
        <taxon>Haplorrhini</taxon>
        <taxon>Catarrhini</taxon>
        <taxon>Hominidae</taxon>
        <taxon>Pan</taxon>
    </lineage>
</organism>
<dbReference type="EMBL" id="AJFE02053405">
    <property type="status" value="NOT_ANNOTATED_CDS"/>
    <property type="molecule type" value="Genomic_DNA"/>
</dbReference>
<evidence type="ECO:0000256" key="2">
    <source>
        <dbReference type="SAM" id="SignalP"/>
    </source>
</evidence>
<evidence type="ECO:0000259" key="3">
    <source>
        <dbReference type="PROSITE" id="PS51019"/>
    </source>
</evidence>
<feature type="compositionally biased region" description="Polar residues" evidence="1">
    <location>
        <begin position="245"/>
        <end position="271"/>
    </location>
</feature>
<keyword evidence="2" id="KW-0732">Signal</keyword>
<feature type="compositionally biased region" description="Basic and acidic residues" evidence="1">
    <location>
        <begin position="399"/>
        <end position="410"/>
    </location>
</feature>
<dbReference type="CDD" id="cd08544">
    <property type="entry name" value="Reeler"/>
    <property type="match status" value="1"/>
</dbReference>
<dbReference type="InterPro" id="IPR042307">
    <property type="entry name" value="Reeler_sf"/>
</dbReference>
<evidence type="ECO:0000313" key="4">
    <source>
        <dbReference type="Ensembl" id="ENSPPAP00000004812.1"/>
    </source>
</evidence>
<keyword evidence="5" id="KW-1185">Reference proteome</keyword>
<feature type="region of interest" description="Disordered" evidence="1">
    <location>
        <begin position="294"/>
        <end position="336"/>
    </location>
</feature>
<feature type="domain" description="Reelin" evidence="3">
    <location>
        <begin position="18"/>
        <end position="179"/>
    </location>
</feature>
<dbReference type="Gene3D" id="2.60.40.4060">
    <property type="entry name" value="Reeler domain"/>
    <property type="match status" value="1"/>
</dbReference>
<dbReference type="PROSITE" id="PS51019">
    <property type="entry name" value="REELIN"/>
    <property type="match status" value="1"/>
</dbReference>
<dbReference type="PANTHER" id="PTHR45828">
    <property type="entry name" value="CYTOCHROME B561/FERRIC REDUCTASE TRANSMEMBRANE"/>
    <property type="match status" value="1"/>
</dbReference>
<dbReference type="OMA" id="DMQPKHI"/>
<evidence type="ECO:0000256" key="1">
    <source>
        <dbReference type="SAM" id="MobiDB-lite"/>
    </source>
</evidence>
<dbReference type="Proteomes" id="UP000240080">
    <property type="component" value="Chromosome 4"/>
</dbReference>
<dbReference type="Ensembl" id="ENSPPAT00000022032.1">
    <property type="protein sequence ID" value="ENSPPAP00000004812.1"/>
    <property type="gene ID" value="ENSPPAG00000020090.1"/>
</dbReference>
<accession>A0A2R8ZIK8</accession>
<reference evidence="4" key="2">
    <citation type="submission" date="2025-08" db="UniProtKB">
        <authorList>
            <consortium name="Ensembl"/>
        </authorList>
    </citation>
    <scope>IDENTIFICATION</scope>
</reference>
<protein>
    <submittedName>
        <fullName evidence="4">Reeler domain containing 1</fullName>
    </submittedName>
</protein>
<dbReference type="AlphaFoldDB" id="A0A2R8ZIK8"/>
<dbReference type="InterPro" id="IPR051237">
    <property type="entry name" value="Ferric-chelate_Red/DefProt"/>
</dbReference>
<dbReference type="PROSITE" id="PS51257">
    <property type="entry name" value="PROKAR_LIPOPROTEIN"/>
    <property type="match status" value="1"/>
</dbReference>
<feature type="chain" id="PRO_5015310372" evidence="2">
    <location>
        <begin position="24"/>
        <end position="526"/>
    </location>
</feature>
<reference evidence="4" key="3">
    <citation type="submission" date="2025-09" db="UniProtKB">
        <authorList>
            <consortium name="Ensembl"/>
        </authorList>
    </citation>
    <scope>IDENTIFICATION</scope>
</reference>
<dbReference type="Bgee" id="ENSPPAG00000020090">
    <property type="expression patterns" value="Expressed in cerebellum and 6 other cell types or tissues"/>
</dbReference>
<reference evidence="4 5" key="1">
    <citation type="journal article" date="2012" name="Nature">
        <title>The bonobo genome compared with the chimpanzee and human genomes.</title>
        <authorList>
            <person name="Prufer K."/>
            <person name="Munch K."/>
            <person name="Hellmann I."/>
            <person name="Akagi K."/>
            <person name="Miller J.R."/>
            <person name="Walenz B."/>
            <person name="Koren S."/>
            <person name="Sutton G."/>
            <person name="Kodira C."/>
            <person name="Winer R."/>
            <person name="Knight J.R."/>
            <person name="Mullikin J.C."/>
            <person name="Meader S.J."/>
            <person name="Ponting C.P."/>
            <person name="Lunter G."/>
            <person name="Higashino S."/>
            <person name="Hobolth A."/>
            <person name="Dutheil J."/>
            <person name="Karakoc E."/>
            <person name="Alkan C."/>
            <person name="Sajjadian S."/>
            <person name="Catacchio C.R."/>
            <person name="Ventura M."/>
            <person name="Marques-Bonet T."/>
            <person name="Eichler E.E."/>
            <person name="Andre C."/>
            <person name="Atencia R."/>
            <person name="Mugisha L."/>
            <person name="Junhold J."/>
            <person name="Patterson N."/>
            <person name="Siebauer M."/>
            <person name="Good J.M."/>
            <person name="Fischer A."/>
            <person name="Ptak S.E."/>
            <person name="Lachmann M."/>
            <person name="Symer D.E."/>
            <person name="Mailund T."/>
            <person name="Schierup M.H."/>
            <person name="Andres A.M."/>
            <person name="Kelso J."/>
            <person name="Paabo S."/>
        </authorList>
    </citation>
    <scope>NUCLEOTIDE SEQUENCE [LARGE SCALE GENOMIC DNA]</scope>
</reference>
<feature type="region of interest" description="Disordered" evidence="1">
    <location>
        <begin position="243"/>
        <end position="272"/>
    </location>
</feature>